<accession>A0A494X7P7</accession>
<dbReference type="OrthoDB" id="6458179at2"/>
<reference evidence="1 2" key="1">
    <citation type="submission" date="2018-10" db="EMBL/GenBank/DDBJ databases">
        <title>Paraburkholderia sp. 7MK8-2, isolated from soil.</title>
        <authorList>
            <person name="Gao Z.-H."/>
            <person name="Qiu L.-H."/>
        </authorList>
    </citation>
    <scope>NUCLEOTIDE SEQUENCE [LARGE SCALE GENOMIC DNA]</scope>
    <source>
        <strain evidence="1 2">7MK8-2</strain>
    </source>
</reference>
<gene>
    <name evidence="1" type="ORF">D7S89_17895</name>
</gene>
<dbReference type="Proteomes" id="UP000280434">
    <property type="component" value="Unassembled WGS sequence"/>
</dbReference>
<protein>
    <submittedName>
        <fullName evidence="1">Uncharacterized protein</fullName>
    </submittedName>
</protein>
<dbReference type="AlphaFoldDB" id="A0A494X7P7"/>
<name>A0A494X7P7_9BURK</name>
<proteinExistence type="predicted"/>
<comment type="caution">
    <text evidence="1">The sequence shown here is derived from an EMBL/GenBank/DDBJ whole genome shotgun (WGS) entry which is preliminary data.</text>
</comment>
<sequence>MQANERQAGTSPSVTNGWDAVCAMDANAINAILLQQYLELHPDASAMHLRAVVDGSDGNLWILDLTLGPPRVQFHDLPSDSDQCEVTLVIVTGSLFRFDGFKGDIAYEIKIAPDTSFLRGALDLTKVTGDVDKLGEVVLDLGRAAYAPKIQGVDPDSTLSSNIGDAIVAFFKYRDTRYSIGKIVASPQPGGLQPTSFEISTQSTGDGTGDGCVLLLIKTDGAGGKRGSITPYPIPKDCTAALIVSDRTVFQSVFPTYLSKLFKSLGVVFSGVQSPTTGSWSTQGNGGAFDFGVFDAGQGVTTIITSSDSDGNTAPIKIPITGFTVAFNDNQVSVSWTRNWQQYFSVYNSASKGGPSVRSTHIDFGYSRRAAPHIDPVTDDVTFDTLSETVDCRNPDPPHWWDITGSSIKLPDVVRKTIQASVGASLKGFSLPDVNTFALANLLFPSRHVLELTRASVPCDIVLTGQMAMPITVTPTQVKLTAGKSQRFSVASGSASVDIEWMLGPGGRGTIDANGNYTAPPTIDRGEVVIVNAIDKTNATHVGRAMVWLYSATADGALAIVPATQAVTPGAEAFFKVEDTSGTEVSADCTLEPNVGTLVYSKAERTWGYQAPASATADWPVTITVTARPTTGGSSTAIGTIVLMPTVATLSITPAQSTVRPGGTIELTAQGADGLQWAANIGDIAPTTSDGTRAVYTAPTTTAGGPTNVVVVAYCSRESLSAASATITIQSAS</sequence>
<organism evidence="1 2">
    <name type="scientific">Trinickia fusca</name>
    <dbReference type="NCBI Taxonomy" id="2419777"/>
    <lineage>
        <taxon>Bacteria</taxon>
        <taxon>Pseudomonadati</taxon>
        <taxon>Pseudomonadota</taxon>
        <taxon>Betaproteobacteria</taxon>
        <taxon>Burkholderiales</taxon>
        <taxon>Burkholderiaceae</taxon>
        <taxon>Trinickia</taxon>
    </lineage>
</organism>
<evidence type="ECO:0000313" key="1">
    <source>
        <dbReference type="EMBL" id="RKP46490.1"/>
    </source>
</evidence>
<dbReference type="RefSeq" id="WP_121279374.1">
    <property type="nucleotide sequence ID" value="NZ_RBZV01000007.1"/>
</dbReference>
<dbReference type="EMBL" id="RBZV01000007">
    <property type="protein sequence ID" value="RKP46490.1"/>
    <property type="molecule type" value="Genomic_DNA"/>
</dbReference>
<keyword evidence="2" id="KW-1185">Reference proteome</keyword>
<evidence type="ECO:0000313" key="2">
    <source>
        <dbReference type="Proteomes" id="UP000280434"/>
    </source>
</evidence>